<evidence type="ECO:0000313" key="2">
    <source>
        <dbReference type="EMBL" id="APT74711.1"/>
    </source>
</evidence>
<name>A0ABN4V4H2_9BACT</name>
<dbReference type="EMBL" id="CP007389">
    <property type="protein sequence ID" value="APT74711.1"/>
    <property type="molecule type" value="Genomic_DNA"/>
</dbReference>
<keyword evidence="1" id="KW-0472">Membrane</keyword>
<feature type="transmembrane region" description="Helical" evidence="1">
    <location>
        <begin position="124"/>
        <end position="144"/>
    </location>
</feature>
<evidence type="ECO:0000313" key="3">
    <source>
        <dbReference type="Proteomes" id="UP000185490"/>
    </source>
</evidence>
<gene>
    <name evidence="2" type="ORF">BW47_09740</name>
</gene>
<sequence>MRYFVYLFGTILATFGLILLAIYISLFFFSPVVENVFAINVNISYALLVISVSFATTGIFLGFYAISQNTWEYANIWLIVSLVLSIISFLFQLYKLASMGPTWIGLEFFGSEGNRIEAMYIDMLLFLTNLIVLITTSTLTYLSVRGGE</sequence>
<feature type="transmembrane region" description="Helical" evidence="1">
    <location>
        <begin position="45"/>
        <end position="67"/>
    </location>
</feature>
<proteinExistence type="predicted"/>
<protein>
    <submittedName>
        <fullName evidence="2">Uncharacterized protein</fullName>
    </submittedName>
</protein>
<feature type="transmembrane region" description="Helical" evidence="1">
    <location>
        <begin position="6"/>
        <end position="33"/>
    </location>
</feature>
<accession>A0ABN4V4H2</accession>
<keyword evidence="1" id="KW-1133">Transmembrane helix</keyword>
<reference evidence="2 3" key="1">
    <citation type="submission" date="2014-02" db="EMBL/GenBank/DDBJ databases">
        <title>Diversity of Thermotogales isolates from hydrothermal vents.</title>
        <authorList>
            <person name="Haverkamp T.H.A."/>
            <person name="Lossouarn J."/>
            <person name="Geslin C."/>
            <person name="Nesbo C.L."/>
        </authorList>
    </citation>
    <scope>NUCLEOTIDE SEQUENCE [LARGE SCALE GENOMIC DNA]</scope>
    <source>
        <strain evidence="2 3">431</strain>
    </source>
</reference>
<organism evidence="2 3">
    <name type="scientific">Thermosipho melanesiensis</name>
    <dbReference type="NCBI Taxonomy" id="46541"/>
    <lineage>
        <taxon>Bacteria</taxon>
        <taxon>Thermotogati</taxon>
        <taxon>Thermotogota</taxon>
        <taxon>Thermotogae</taxon>
        <taxon>Thermotogales</taxon>
        <taxon>Fervidobacteriaceae</taxon>
        <taxon>Thermosipho</taxon>
    </lineage>
</organism>
<dbReference type="RefSeq" id="WP_012058046.1">
    <property type="nucleotide sequence ID" value="NZ_CP007389.1"/>
</dbReference>
<keyword evidence="1" id="KW-0812">Transmembrane</keyword>
<dbReference type="Proteomes" id="UP000185490">
    <property type="component" value="Chromosome"/>
</dbReference>
<evidence type="ECO:0000256" key="1">
    <source>
        <dbReference type="SAM" id="Phobius"/>
    </source>
</evidence>
<keyword evidence="3" id="KW-1185">Reference proteome</keyword>
<feature type="transmembrane region" description="Helical" evidence="1">
    <location>
        <begin position="73"/>
        <end position="94"/>
    </location>
</feature>